<keyword evidence="4" id="KW-1185">Reference proteome</keyword>
<sequence>MNAPLFPLAQPFDTAQMPDVSLTTIKSNLRDLVDQAQWDRLQSRCNDLLADHPQNAFILSCLGVAQFGQGHFQSARLSFEMTLAQDPQNHLAAMNLAKTCLKLKDAPAAVFAAQQATRIAAQTAETLAASQRLLGLAQSAAQNIPAAIEAYLRANDHAPCPTTWTHLGDAYRSLGQLEKAEQSYVQALTLTPDFTPAHLGLSTVHHYTADDPHLETMVYLLQHASTATAKRDLSFALARVFETLGAFETAFILLHQANALRKSELGYDPSHDRQRFDALHKSADLLQDIPLRPPEQRAEVTPIFVVGMPRSGTSLTQRILAGHSEISGAGELPYAARYGSDLVFGRRDVTPEAVQEFRDNYLTSIAAHAQGAAYVVDKMPQNFNLLALIIKAIPEAIIIHTTRDAKATCWSNYKQFFSSTGLQYCYDLNDITAYYKDYTNLMQRWMREFPDRIIALDYDALTIDPDRQIPMLISALGLEMQSACLRPHDDQGAMTTASAVQVRQKIYAQSSDKWRAYAPYITGNFHDLPEGYVIP</sequence>
<keyword evidence="1" id="KW-0808">Transferase</keyword>
<reference evidence="3 4" key="1">
    <citation type="submission" date="2018-11" db="EMBL/GenBank/DDBJ databases">
        <title>Genomic Encyclopedia of Type Strains, Phase IV (KMG-IV): sequencing the most valuable type-strain genomes for metagenomic binning, comparative biology and taxonomic classification.</title>
        <authorList>
            <person name="Goeker M."/>
        </authorList>
    </citation>
    <scope>NUCLEOTIDE SEQUENCE [LARGE SCALE GENOMIC DNA]</scope>
    <source>
        <strain evidence="3 4">DSM 104731</strain>
    </source>
</reference>
<protein>
    <submittedName>
        <fullName evidence="3">Tetratricopeptide repeat protein</fullName>
    </submittedName>
</protein>
<dbReference type="InterPro" id="IPR011990">
    <property type="entry name" value="TPR-like_helical_dom_sf"/>
</dbReference>
<proteinExistence type="predicted"/>
<dbReference type="Pfam" id="PF13432">
    <property type="entry name" value="TPR_16"/>
    <property type="match status" value="1"/>
</dbReference>
<organism evidence="3 4">
    <name type="scientific">Pacificibacter maritimus</name>
    <dbReference type="NCBI Taxonomy" id="762213"/>
    <lineage>
        <taxon>Bacteria</taxon>
        <taxon>Pseudomonadati</taxon>
        <taxon>Pseudomonadota</taxon>
        <taxon>Alphaproteobacteria</taxon>
        <taxon>Rhodobacterales</taxon>
        <taxon>Roseobacteraceae</taxon>
        <taxon>Pacificibacter</taxon>
    </lineage>
</organism>
<dbReference type="Proteomes" id="UP000269689">
    <property type="component" value="Unassembled WGS sequence"/>
</dbReference>
<dbReference type="Pfam" id="PF13469">
    <property type="entry name" value="Sulfotransfer_3"/>
    <property type="match status" value="1"/>
</dbReference>
<dbReference type="PROSITE" id="PS50005">
    <property type="entry name" value="TPR"/>
    <property type="match status" value="1"/>
</dbReference>
<accession>A0A3N4UMF1</accession>
<dbReference type="RefSeq" id="WP_170162655.1">
    <property type="nucleotide sequence ID" value="NZ_RKQK01000001.1"/>
</dbReference>
<comment type="caution">
    <text evidence="3">The sequence shown here is derived from an EMBL/GenBank/DDBJ whole genome shotgun (WGS) entry which is preliminary data.</text>
</comment>
<dbReference type="SMART" id="SM00028">
    <property type="entry name" value="TPR"/>
    <property type="match status" value="3"/>
</dbReference>
<dbReference type="Gene3D" id="1.25.40.10">
    <property type="entry name" value="Tetratricopeptide repeat domain"/>
    <property type="match status" value="2"/>
</dbReference>
<dbReference type="PANTHER" id="PTHR12788:SF10">
    <property type="entry name" value="PROTEIN-TYROSINE SULFOTRANSFERASE"/>
    <property type="match status" value="1"/>
</dbReference>
<dbReference type="AlphaFoldDB" id="A0A3N4UMF1"/>
<dbReference type="EMBL" id="RKQK01000001">
    <property type="protein sequence ID" value="RPE71188.1"/>
    <property type="molecule type" value="Genomic_DNA"/>
</dbReference>
<keyword evidence="2" id="KW-0802">TPR repeat</keyword>
<evidence type="ECO:0000256" key="2">
    <source>
        <dbReference type="PROSITE-ProRule" id="PRU00339"/>
    </source>
</evidence>
<gene>
    <name evidence="3" type="ORF">EDD53_0302</name>
</gene>
<dbReference type="InterPro" id="IPR027417">
    <property type="entry name" value="P-loop_NTPase"/>
</dbReference>
<dbReference type="GO" id="GO:0008476">
    <property type="term" value="F:protein-tyrosine sulfotransferase activity"/>
    <property type="evidence" value="ECO:0007669"/>
    <property type="project" value="InterPro"/>
</dbReference>
<dbReference type="SUPFAM" id="SSF52540">
    <property type="entry name" value="P-loop containing nucleoside triphosphate hydrolases"/>
    <property type="match status" value="1"/>
</dbReference>
<feature type="repeat" description="TPR" evidence="2">
    <location>
        <begin position="161"/>
        <end position="194"/>
    </location>
</feature>
<dbReference type="Pfam" id="PF13414">
    <property type="entry name" value="TPR_11"/>
    <property type="match status" value="1"/>
</dbReference>
<dbReference type="PANTHER" id="PTHR12788">
    <property type="entry name" value="PROTEIN-TYROSINE SULFOTRANSFERASE 2"/>
    <property type="match status" value="1"/>
</dbReference>
<evidence type="ECO:0000313" key="4">
    <source>
        <dbReference type="Proteomes" id="UP000269689"/>
    </source>
</evidence>
<evidence type="ECO:0000313" key="3">
    <source>
        <dbReference type="EMBL" id="RPE71188.1"/>
    </source>
</evidence>
<dbReference type="InterPro" id="IPR019734">
    <property type="entry name" value="TPR_rpt"/>
</dbReference>
<dbReference type="SUPFAM" id="SSF48452">
    <property type="entry name" value="TPR-like"/>
    <property type="match status" value="1"/>
</dbReference>
<name>A0A3N4UMF1_9RHOB</name>
<dbReference type="InterPro" id="IPR026634">
    <property type="entry name" value="TPST-like"/>
</dbReference>
<dbReference type="PROSITE" id="PS50293">
    <property type="entry name" value="TPR_REGION"/>
    <property type="match status" value="1"/>
</dbReference>
<dbReference type="Gene3D" id="3.40.50.300">
    <property type="entry name" value="P-loop containing nucleotide triphosphate hydrolases"/>
    <property type="match status" value="1"/>
</dbReference>
<evidence type="ECO:0000256" key="1">
    <source>
        <dbReference type="ARBA" id="ARBA00022679"/>
    </source>
</evidence>